<feature type="domain" description="Amidohydrolase-related" evidence="1">
    <location>
        <begin position="10"/>
        <end position="288"/>
    </location>
</feature>
<dbReference type="SUPFAM" id="SSF51556">
    <property type="entry name" value="Metallo-dependent hydrolases"/>
    <property type="match status" value="1"/>
</dbReference>
<gene>
    <name evidence="2" type="ORF">CBM2587_B10201</name>
</gene>
<dbReference type="AlphaFoldDB" id="A0A375BXV4"/>
<evidence type="ECO:0000313" key="2">
    <source>
        <dbReference type="EMBL" id="SOY57830.1"/>
    </source>
</evidence>
<dbReference type="EMBL" id="OFSQ01000029">
    <property type="protein sequence ID" value="SOY57830.1"/>
    <property type="molecule type" value="Genomic_DNA"/>
</dbReference>
<protein>
    <submittedName>
        <fullName evidence="2">Hydrolase, Amidohydrolase 2 motif</fullName>
    </submittedName>
</protein>
<dbReference type="Proteomes" id="UP000256780">
    <property type="component" value="Chromosome CBM2587_b"/>
</dbReference>
<keyword evidence="2" id="KW-0378">Hydrolase</keyword>
<reference evidence="2" key="1">
    <citation type="submission" date="2018-01" db="EMBL/GenBank/DDBJ databases">
        <authorList>
            <person name="Clerissi C."/>
        </authorList>
    </citation>
    <scope>NUCLEOTIDE SEQUENCE</scope>
    <source>
        <strain evidence="2">Cupriavidus sp. LMG 19464</strain>
    </source>
</reference>
<dbReference type="Gene3D" id="3.20.20.140">
    <property type="entry name" value="Metal-dependent hydrolases"/>
    <property type="match status" value="1"/>
</dbReference>
<dbReference type="Pfam" id="PF04909">
    <property type="entry name" value="Amidohydro_2"/>
    <property type="match status" value="1"/>
</dbReference>
<sequence length="292" mass="31895">MMSRRALPLVDTHFHVFDTGVAASSARYRPSYAAGLQDWHAAIGNLGEQGELGDLRDLYGVVVQASFLGTDNTALLAALRTMPGRLRGVAVVDPTVTDPQLSALQAAGVRGIRLNLYGDPGWQRIATAPWRALFRRIAALGWHVELHTHNGDGGMVLARLDAALADAGVPVVLDHFGRPGTAGISDPVFDAAREVRARRQVWVKISAPYRLAAPQHWPMLAQRWREIVGDDRLLWGSDWPWTNHEAPVRLDECRELAAWQGLPGERESPGAAWSAALRWRNAAALYGFAVAA</sequence>
<evidence type="ECO:0000259" key="1">
    <source>
        <dbReference type="Pfam" id="PF04909"/>
    </source>
</evidence>
<dbReference type="InterPro" id="IPR006680">
    <property type="entry name" value="Amidohydro-rel"/>
</dbReference>
<accession>A0A375BXV4</accession>
<dbReference type="RefSeq" id="WP_232346648.1">
    <property type="nucleotide sequence ID" value="NZ_LT976854.1"/>
</dbReference>
<dbReference type="InterPro" id="IPR052358">
    <property type="entry name" value="Aro_Compnd_Degr_Hydrolases"/>
</dbReference>
<dbReference type="GO" id="GO:0016787">
    <property type="term" value="F:hydrolase activity"/>
    <property type="evidence" value="ECO:0007669"/>
    <property type="project" value="UniProtKB-KW"/>
</dbReference>
<name>A0A375BXV4_9BURK</name>
<dbReference type="PANTHER" id="PTHR35563">
    <property type="entry name" value="BARREL METAL-DEPENDENT HYDROLASE, PUTATIVE (AFU_ORTHOLOGUE AFUA_1G16240)-RELATED"/>
    <property type="match status" value="1"/>
</dbReference>
<dbReference type="PANTHER" id="PTHR35563:SF2">
    <property type="entry name" value="BARREL METAL-DEPENDENT HYDROLASE, PUTATIVE (AFU_ORTHOLOGUE AFUA_1G16240)-RELATED"/>
    <property type="match status" value="1"/>
</dbReference>
<comment type="caution">
    <text evidence="2">The sequence shown here is derived from an EMBL/GenBank/DDBJ whole genome shotgun (WGS) entry which is preliminary data.</text>
</comment>
<dbReference type="InterPro" id="IPR032466">
    <property type="entry name" value="Metal_Hydrolase"/>
</dbReference>
<organism evidence="2">
    <name type="scientific">Cupriavidus taiwanensis</name>
    <dbReference type="NCBI Taxonomy" id="164546"/>
    <lineage>
        <taxon>Bacteria</taxon>
        <taxon>Pseudomonadati</taxon>
        <taxon>Pseudomonadota</taxon>
        <taxon>Betaproteobacteria</taxon>
        <taxon>Burkholderiales</taxon>
        <taxon>Burkholderiaceae</taxon>
        <taxon>Cupriavidus</taxon>
    </lineage>
</organism>
<proteinExistence type="predicted"/>